<reference evidence="5 6" key="4">
    <citation type="journal article" date="2022" name="Int. J. Syst. Evol. Microbiol.">
        <title>Strains of Bradyrhizobium barranii sp. nov. associated with legumes native to Canada are symbionts of soybeans and belong to different subspecies (subsp. barranii subsp. nov. and subsp. apii subsp. nov.) and symbiovars (sv. glycinearum and sv. septentrionale).</title>
        <authorList>
            <person name="Bromfield E.S.P."/>
            <person name="Cloutier S."/>
            <person name="Wasai-Hara S."/>
            <person name="Minamisawa K."/>
        </authorList>
    </citation>
    <scope>NUCLEOTIDE SEQUENCE [LARGE SCALE GENOMIC DNA]</scope>
    <source>
        <strain evidence="6">144S4</strain>
        <strain evidence="3 5">323S2</strain>
        <plasmid evidence="6">pBb144S4b</plasmid>
        <plasmid evidence="5">pBb323S2b</plasmid>
    </source>
</reference>
<keyword evidence="3" id="KW-0614">Plasmid</keyword>
<dbReference type="KEGG" id="bban:J4G43_053540"/>
<evidence type="ECO:0000313" key="6">
    <source>
        <dbReference type="Proteomes" id="UP000664702"/>
    </source>
</evidence>
<dbReference type="EMBL" id="CP088281">
    <property type="protein sequence ID" value="UGX99662.1"/>
    <property type="molecule type" value="Genomic_DNA"/>
</dbReference>
<geneLocation type="plasmid" evidence="4 5">
    <name>pBb323S2b</name>
</geneLocation>
<reference evidence="2" key="2">
    <citation type="submission" date="2020-06" db="EMBL/GenBank/DDBJ databases">
        <title>Whole Genome Sequence of Bradyrhizobium sp. Strain 323S2.</title>
        <authorList>
            <person name="Bromfield E.S.P."/>
        </authorList>
    </citation>
    <scope>NUCLEOTIDE SEQUENCE [LARGE SCALE GENOMIC DNA]</scope>
    <source>
        <strain evidence="2">323S2</strain>
    </source>
</reference>
<dbReference type="Proteomes" id="UP000564836">
    <property type="component" value="Plasmid pBb323S2b"/>
</dbReference>
<evidence type="ECO:0000313" key="4">
    <source>
        <dbReference type="EMBL" id="UGX99662.1"/>
    </source>
</evidence>
<evidence type="ECO:0000313" key="2">
    <source>
        <dbReference type="EMBL" id="NYY96528.1"/>
    </source>
</evidence>
<evidence type="ECO:0000313" key="1">
    <source>
        <dbReference type="EMBL" id="MBO1868998.1"/>
    </source>
</evidence>
<dbReference type="RefSeq" id="WP_028154191.1">
    <property type="nucleotide sequence ID" value="NZ_CP049701.1"/>
</dbReference>
<gene>
    <name evidence="4" type="ORF">G6321_00054350</name>
    <name evidence="2" type="ORF">G6321_51980</name>
    <name evidence="3" type="ORF">J4G43_053540</name>
    <name evidence="1" type="ORF">J4G43_52130</name>
</gene>
<dbReference type="EMBL" id="CP086138">
    <property type="protein sequence ID" value="UEM18216.1"/>
    <property type="molecule type" value="Genomic_DNA"/>
</dbReference>
<evidence type="ECO:0000313" key="3">
    <source>
        <dbReference type="EMBL" id="UEM18216.1"/>
    </source>
</evidence>
<proteinExistence type="predicted"/>
<evidence type="ECO:0000313" key="5">
    <source>
        <dbReference type="Proteomes" id="UP000564836"/>
    </source>
</evidence>
<dbReference type="AlphaFoldDB" id="A0A7Z0TSE5"/>
<accession>A0A7Z0TSE5</accession>
<organism evidence="2">
    <name type="scientific">Bradyrhizobium barranii subsp. barranii</name>
    <dbReference type="NCBI Taxonomy" id="2823807"/>
    <lineage>
        <taxon>Bacteria</taxon>
        <taxon>Pseudomonadati</taxon>
        <taxon>Pseudomonadota</taxon>
        <taxon>Alphaproteobacteria</taxon>
        <taxon>Hyphomicrobiales</taxon>
        <taxon>Nitrobacteraceae</taxon>
        <taxon>Bradyrhizobium</taxon>
        <taxon>Bradyrhizobium barranii</taxon>
    </lineage>
</organism>
<reference evidence="1" key="3">
    <citation type="submission" date="2021-03" db="EMBL/GenBank/DDBJ databases">
        <title>Whole Genome Sequence of Bradyrhizobium sp. Strain 144S4.</title>
        <authorList>
            <person name="Bromfield E.S.P."/>
            <person name="Cloutier S."/>
        </authorList>
    </citation>
    <scope>NUCLEOTIDE SEQUENCE [LARGE SCALE GENOMIC DNA]</scope>
    <source>
        <strain evidence="1">144S4</strain>
    </source>
</reference>
<sequence>MAGWMVTVGVVRDDGKIGHEMYAVAVDDPEQAVQVALRAANSDAAVVNGEIDEASMKSIGLEAGEVLKVLDENSDPLTSGTKRH</sequence>
<dbReference type="EMBL" id="JAGEMI010000002">
    <property type="protein sequence ID" value="MBO1868998.1"/>
    <property type="molecule type" value="Genomic_DNA"/>
</dbReference>
<name>A0A7Z0TSE5_9BRAD</name>
<dbReference type="EMBL" id="JACBFH010000003">
    <property type="protein sequence ID" value="NYY96528.1"/>
    <property type="molecule type" value="Genomic_DNA"/>
</dbReference>
<protein>
    <submittedName>
        <fullName evidence="2">Uncharacterized protein</fullName>
    </submittedName>
</protein>
<dbReference type="Proteomes" id="UP000664702">
    <property type="component" value="Plasmid pBb144S4b"/>
</dbReference>
<reference evidence="4 5" key="1">
    <citation type="journal article" date="2017" name="Syst. Appl. Microbiol.">
        <title>Soybeans inoculated with root zone soils of Canadian native legumes harbour diverse and novel Bradyrhizobium spp. that possess agricultural potential.</title>
        <authorList>
            <person name="Bromfield E.S.P."/>
            <person name="Cloutier S."/>
            <person name="Tambong J.T."/>
            <person name="Tran Thi T.V."/>
        </authorList>
    </citation>
    <scope>NUCLEOTIDE SEQUENCE [LARGE SCALE GENOMIC DNA]</scope>
    <source>
        <strain evidence="4 5">323S2</strain>
    </source>
</reference>
<geneLocation type="plasmid" evidence="3 6">
    <name>pBb144S4b</name>
</geneLocation>